<dbReference type="CDD" id="cd00077">
    <property type="entry name" value="HDc"/>
    <property type="match status" value="1"/>
</dbReference>
<sequence>MGNLQPKPFVISDDLVLSSLREAETAYRGVRDGAGEDGVLAKLRQVEELYRQFKARWENEISGRLAAEARLAEAEESIEQLARGLEAIRRQLAQERERAEQQRERARHLTTLLKDINRSIHRGNVYDLILRACLTITGATRGLYVTARDRDDPPRIRAAIDVDGYPQAPPSEFIRAISRTVLERNDTLVGGSGDLAKLPEPVGTSEGFRNFLAAPVVLLNNINGIIIAADKLSGEFAEDYTETLLSVGDQTAAAVENAERQREMEGVYFATIGALAGAMETNDPRTHGSGQEAARYAALVTARLGLPEEERHTVCYAALLHDIGKSAVTDGILHKPGPLLPEEERLVRTHARIGAELIGTVPVLRGVAAVVRQHHEWY</sequence>
<dbReference type="AlphaFoldDB" id="A0A6J4UE07"/>
<dbReference type="PROSITE" id="PS51832">
    <property type="entry name" value="HD_GYP"/>
    <property type="match status" value="1"/>
</dbReference>
<dbReference type="SUPFAM" id="SSF55781">
    <property type="entry name" value="GAF domain-like"/>
    <property type="match status" value="1"/>
</dbReference>
<dbReference type="Gene3D" id="1.10.3210.10">
    <property type="entry name" value="Hypothetical protein af1432"/>
    <property type="match status" value="1"/>
</dbReference>
<evidence type="ECO:0000313" key="3">
    <source>
        <dbReference type="EMBL" id="CAA9547653.1"/>
    </source>
</evidence>
<gene>
    <name evidence="3" type="ORF">AVDCRST_MAG88-532</name>
</gene>
<dbReference type="InterPro" id="IPR037522">
    <property type="entry name" value="HD_GYP_dom"/>
</dbReference>
<evidence type="ECO:0000259" key="2">
    <source>
        <dbReference type="PROSITE" id="PS51832"/>
    </source>
</evidence>
<dbReference type="SMART" id="SM00065">
    <property type="entry name" value="GAF"/>
    <property type="match status" value="1"/>
</dbReference>
<keyword evidence="1" id="KW-0175">Coiled coil</keyword>
<reference evidence="3" key="1">
    <citation type="submission" date="2020-02" db="EMBL/GenBank/DDBJ databases">
        <authorList>
            <person name="Meier V. D."/>
        </authorList>
    </citation>
    <scope>NUCLEOTIDE SEQUENCE</scope>
    <source>
        <strain evidence="3">AVDCRST_MAG88</strain>
    </source>
</reference>
<proteinExistence type="predicted"/>
<feature type="non-terminal residue" evidence="3">
    <location>
        <position position="378"/>
    </location>
</feature>
<protein>
    <recommendedName>
        <fullName evidence="2">HD-GYP domain-containing protein</fullName>
    </recommendedName>
</protein>
<dbReference type="PANTHER" id="PTHR45228:SF4">
    <property type="entry name" value="LIPOPROTEIN"/>
    <property type="match status" value="1"/>
</dbReference>
<name>A0A6J4UE07_9BACT</name>
<organism evidence="3">
    <name type="scientific">uncultured Thermomicrobiales bacterium</name>
    <dbReference type="NCBI Taxonomy" id="1645740"/>
    <lineage>
        <taxon>Bacteria</taxon>
        <taxon>Pseudomonadati</taxon>
        <taxon>Thermomicrobiota</taxon>
        <taxon>Thermomicrobia</taxon>
        <taxon>Thermomicrobiales</taxon>
        <taxon>environmental samples</taxon>
    </lineage>
</organism>
<dbReference type="InterPro" id="IPR003018">
    <property type="entry name" value="GAF"/>
</dbReference>
<dbReference type="PANTHER" id="PTHR45228">
    <property type="entry name" value="CYCLIC DI-GMP PHOSPHODIESTERASE TM_0186-RELATED"/>
    <property type="match status" value="1"/>
</dbReference>
<dbReference type="InterPro" id="IPR052020">
    <property type="entry name" value="Cyclic_di-GMP/3'3'-cGAMP_PDE"/>
</dbReference>
<feature type="coiled-coil region" evidence="1">
    <location>
        <begin position="64"/>
        <end position="112"/>
    </location>
</feature>
<dbReference type="SUPFAM" id="SSF109604">
    <property type="entry name" value="HD-domain/PDEase-like"/>
    <property type="match status" value="1"/>
</dbReference>
<dbReference type="InterPro" id="IPR003607">
    <property type="entry name" value="HD/PDEase_dom"/>
</dbReference>
<feature type="domain" description="HD-GYP" evidence="2">
    <location>
        <begin position="264"/>
        <end position="378"/>
    </location>
</feature>
<accession>A0A6J4UE07</accession>
<dbReference type="EMBL" id="CADCWM010000178">
    <property type="protein sequence ID" value="CAA9547653.1"/>
    <property type="molecule type" value="Genomic_DNA"/>
</dbReference>
<dbReference type="InterPro" id="IPR029016">
    <property type="entry name" value="GAF-like_dom_sf"/>
</dbReference>
<dbReference type="Pfam" id="PF13487">
    <property type="entry name" value="HD_5"/>
    <property type="match status" value="1"/>
</dbReference>
<dbReference type="Gene3D" id="3.30.450.40">
    <property type="match status" value="1"/>
</dbReference>
<evidence type="ECO:0000256" key="1">
    <source>
        <dbReference type="SAM" id="Coils"/>
    </source>
</evidence>